<dbReference type="InterPro" id="IPR002156">
    <property type="entry name" value="RNaseH_domain"/>
</dbReference>
<dbReference type="PANTHER" id="PTHR33116">
    <property type="entry name" value="REVERSE TRANSCRIPTASE ZINC-BINDING DOMAIN-CONTAINING PROTEIN-RELATED-RELATED"/>
    <property type="match status" value="1"/>
</dbReference>
<dbReference type="InterPro" id="IPR044730">
    <property type="entry name" value="RNase_H-like_dom_plant"/>
</dbReference>
<evidence type="ECO:0000259" key="3">
    <source>
        <dbReference type="Pfam" id="PF13456"/>
    </source>
</evidence>
<feature type="domain" description="Reverse transcriptase zinc-binding" evidence="4">
    <location>
        <begin position="415"/>
        <end position="482"/>
    </location>
</feature>
<sequence>MFVNWILQRVTIVTFSVIVNGGRIDHFSPTRGLRQGDPLSPYLFILCQDVLSRLIDQQFHLRNIFGVKMNVYGPAITHVMFADDLMIFSKANKREIGILNDCLETYCLWSRQKINKEKYGVIFSKLVHNDTKRWIRGELQMKKLALDSFYLGTPVFSSTSKTKDLKYLTKRLDSRLKGCRCKALSWAGRKTLIKSVAQALPTYTFSTADVPMTICHKLDSTIRRFWWNPKKVQGNFMAWCSWDSLCQPIEAGGLGFRESKNFNKALLAKLTWWIASRRDSLCVRALRSKYKVQANWLGGEPCKNASPLWRAIEKLRDVVKKGACFAVGDGSSIDMWKDPWVPWLEGFIPTPKDPTLPITSLPVSNLIDPVTRKWRINVLKELVDSNSLEAIEKIIIPLEPLQDKLIWTLDPCGIYTVKSAINYCLTPRTSYNPADSLWKQLWKLKMHERLKVFLWRLGSNALPTKQRVFQRTGYSNPMCLMLSPQNKGCLCVAKDSQSSNFNSTRTYFGKHLEPSKLEVLPRWSAPPPNSVKFNVDAATSKNGFTIATVARDDSGLVIHCWSKSFPTTNSLIAETAALLWALKIARDNRFSHILIEGDAKICIEALAAELEKVPWRIQTLVSNMKCVALDFNVCSFYWVPRDVNALPDSFAKFASSQDFCFSCNSTNLPPPVHEVWIRDLLALSS</sequence>
<dbReference type="Pfam" id="PF00078">
    <property type="entry name" value="RVT_1"/>
    <property type="match status" value="1"/>
</dbReference>
<evidence type="ECO:0000256" key="1">
    <source>
        <dbReference type="SAM" id="SignalP"/>
    </source>
</evidence>
<reference evidence="5" key="1">
    <citation type="submission" date="2018-02" db="EMBL/GenBank/DDBJ databases">
        <authorList>
            <person name="Cohen D.B."/>
            <person name="Kent A.D."/>
        </authorList>
    </citation>
    <scope>NUCLEOTIDE SEQUENCE</scope>
</reference>
<evidence type="ECO:0000259" key="4">
    <source>
        <dbReference type="Pfam" id="PF13966"/>
    </source>
</evidence>
<dbReference type="InterPro" id="IPR026960">
    <property type="entry name" value="RVT-Znf"/>
</dbReference>
<organism evidence="5">
    <name type="scientific">Fagus sylvatica</name>
    <name type="common">Beechnut</name>
    <dbReference type="NCBI Taxonomy" id="28930"/>
    <lineage>
        <taxon>Eukaryota</taxon>
        <taxon>Viridiplantae</taxon>
        <taxon>Streptophyta</taxon>
        <taxon>Embryophyta</taxon>
        <taxon>Tracheophyta</taxon>
        <taxon>Spermatophyta</taxon>
        <taxon>Magnoliopsida</taxon>
        <taxon>eudicotyledons</taxon>
        <taxon>Gunneridae</taxon>
        <taxon>Pentapetalae</taxon>
        <taxon>rosids</taxon>
        <taxon>fabids</taxon>
        <taxon>Fagales</taxon>
        <taxon>Fagaceae</taxon>
        <taxon>Fagus</taxon>
    </lineage>
</organism>
<dbReference type="Pfam" id="PF13966">
    <property type="entry name" value="zf-RVT"/>
    <property type="match status" value="1"/>
</dbReference>
<dbReference type="SUPFAM" id="SSF53098">
    <property type="entry name" value="Ribonuclease H-like"/>
    <property type="match status" value="1"/>
</dbReference>
<dbReference type="PANTHER" id="PTHR33116:SF86">
    <property type="entry name" value="REVERSE TRANSCRIPTASE DOMAIN-CONTAINING PROTEIN"/>
    <property type="match status" value="1"/>
</dbReference>
<accession>A0A2N9FJ96</accession>
<feature type="domain" description="RNase H type-1" evidence="3">
    <location>
        <begin position="535"/>
        <end position="654"/>
    </location>
</feature>
<feature type="domain" description="Reverse transcriptase" evidence="2">
    <location>
        <begin position="16"/>
        <end position="123"/>
    </location>
</feature>
<dbReference type="GO" id="GO:0003676">
    <property type="term" value="F:nucleic acid binding"/>
    <property type="evidence" value="ECO:0007669"/>
    <property type="project" value="InterPro"/>
</dbReference>
<name>A0A2N9FJ96_FAGSY</name>
<proteinExistence type="predicted"/>
<dbReference type="InterPro" id="IPR036397">
    <property type="entry name" value="RNaseH_sf"/>
</dbReference>
<dbReference type="EMBL" id="OIVN01000905">
    <property type="protein sequence ID" value="SPC87243.1"/>
    <property type="molecule type" value="Genomic_DNA"/>
</dbReference>
<dbReference type="InterPro" id="IPR012337">
    <property type="entry name" value="RNaseH-like_sf"/>
</dbReference>
<dbReference type="GO" id="GO:0004523">
    <property type="term" value="F:RNA-DNA hybrid ribonuclease activity"/>
    <property type="evidence" value="ECO:0007669"/>
    <property type="project" value="InterPro"/>
</dbReference>
<evidence type="ECO:0000259" key="2">
    <source>
        <dbReference type="Pfam" id="PF00078"/>
    </source>
</evidence>
<evidence type="ECO:0008006" key="6">
    <source>
        <dbReference type="Google" id="ProtNLM"/>
    </source>
</evidence>
<dbReference type="AlphaFoldDB" id="A0A2N9FJ96"/>
<dbReference type="InterPro" id="IPR000477">
    <property type="entry name" value="RT_dom"/>
</dbReference>
<dbReference type="CDD" id="cd06222">
    <property type="entry name" value="RNase_H_like"/>
    <property type="match status" value="1"/>
</dbReference>
<gene>
    <name evidence="5" type="ORF">FSB_LOCUS15125</name>
</gene>
<dbReference type="Gene3D" id="3.30.420.10">
    <property type="entry name" value="Ribonuclease H-like superfamily/Ribonuclease H"/>
    <property type="match status" value="1"/>
</dbReference>
<dbReference type="Pfam" id="PF13456">
    <property type="entry name" value="RVT_3"/>
    <property type="match status" value="1"/>
</dbReference>
<protein>
    <recommendedName>
        <fullName evidence="6">Reverse transcriptase domain-containing protein</fullName>
    </recommendedName>
</protein>
<evidence type="ECO:0000313" key="5">
    <source>
        <dbReference type="EMBL" id="SPC87243.1"/>
    </source>
</evidence>
<feature type="chain" id="PRO_5014906049" description="Reverse transcriptase domain-containing protein" evidence="1">
    <location>
        <begin position="22"/>
        <end position="685"/>
    </location>
</feature>
<feature type="signal peptide" evidence="1">
    <location>
        <begin position="1"/>
        <end position="21"/>
    </location>
</feature>
<keyword evidence="1" id="KW-0732">Signal</keyword>